<keyword evidence="2" id="KW-1185">Reference proteome</keyword>
<evidence type="ECO:0008006" key="3">
    <source>
        <dbReference type="Google" id="ProtNLM"/>
    </source>
</evidence>
<sequence>MDANIFTLDDLHAMGLRRADIEDRLADGKLIRLRRGWYAADGANANVVAALRTGAHLGCLSGCEAHGLWVPKHQGIHAAYGRGTTPRSKTGLILHPYKAKQPGSAIWPVEDCLAQVIERHDVETILVVVESGVDKKLITQDMAEAMVKSTPHGDLRRWLGVARSGSETRVRLFFQRRNVPVRPLVNVPGVGEVDLLVGDHLLFECDSRRFHGSPEQQEVDSVRDLNAGMADYRYIRLTTKQIWTGWDETQVGLSAVLRKRRHIHRVRPSTAKTEAGRARARLLAEQLAQRRRVHSIGMDEDLADVL</sequence>
<dbReference type="Proteomes" id="UP001501521">
    <property type="component" value="Unassembled WGS sequence"/>
</dbReference>
<proteinExistence type="predicted"/>
<evidence type="ECO:0000313" key="2">
    <source>
        <dbReference type="Proteomes" id="UP001501521"/>
    </source>
</evidence>
<dbReference type="EMBL" id="BAABLV010000014">
    <property type="protein sequence ID" value="GAA4893921.1"/>
    <property type="molecule type" value="Genomic_DNA"/>
</dbReference>
<reference evidence="2" key="1">
    <citation type="journal article" date="2019" name="Int. J. Syst. Evol. Microbiol.">
        <title>The Global Catalogue of Microorganisms (GCM) 10K type strain sequencing project: providing services to taxonomists for standard genome sequencing and annotation.</title>
        <authorList>
            <consortium name="The Broad Institute Genomics Platform"/>
            <consortium name="The Broad Institute Genome Sequencing Center for Infectious Disease"/>
            <person name="Wu L."/>
            <person name="Ma J."/>
        </authorList>
    </citation>
    <scope>NUCLEOTIDE SEQUENCE [LARGE SCALE GENOMIC DNA]</scope>
    <source>
        <strain evidence="2">JCM 19125</strain>
    </source>
</reference>
<comment type="caution">
    <text evidence="1">The sequence shown here is derived from an EMBL/GenBank/DDBJ whole genome shotgun (WGS) entry which is preliminary data.</text>
</comment>
<accession>A0ABP9F5F3</accession>
<dbReference type="RefSeq" id="WP_345579593.1">
    <property type="nucleotide sequence ID" value="NZ_BAABLV010000014.1"/>
</dbReference>
<gene>
    <name evidence="1" type="ORF">GCM10025789_08920</name>
</gene>
<protein>
    <recommendedName>
        <fullName evidence="3">DUF559 domain-containing protein</fullName>
    </recommendedName>
</protein>
<dbReference type="Gene3D" id="3.40.960.10">
    <property type="entry name" value="VSR Endonuclease"/>
    <property type="match status" value="1"/>
</dbReference>
<name>A0ABP9F5F3_9ACTN</name>
<organism evidence="1 2">
    <name type="scientific">Tessaracoccus lubricantis</name>
    <dbReference type="NCBI Taxonomy" id="545543"/>
    <lineage>
        <taxon>Bacteria</taxon>
        <taxon>Bacillati</taxon>
        <taxon>Actinomycetota</taxon>
        <taxon>Actinomycetes</taxon>
        <taxon>Propionibacteriales</taxon>
        <taxon>Propionibacteriaceae</taxon>
        <taxon>Tessaracoccus</taxon>
    </lineage>
</organism>
<evidence type="ECO:0000313" key="1">
    <source>
        <dbReference type="EMBL" id="GAA4893921.1"/>
    </source>
</evidence>